<evidence type="ECO:0000313" key="2">
    <source>
        <dbReference type="Proteomes" id="UP000296862"/>
    </source>
</evidence>
<name>A0A4P7PSX0_9FLAO</name>
<protein>
    <submittedName>
        <fullName evidence="1">Uncharacterized protein</fullName>
    </submittedName>
</protein>
<dbReference type="EMBL" id="CP038810">
    <property type="protein sequence ID" value="QBZ97340.1"/>
    <property type="molecule type" value="Genomic_DNA"/>
</dbReference>
<gene>
    <name evidence="1" type="ORF">GS03_00828</name>
</gene>
<organism evidence="1 2">
    <name type="scientific">Flavobacterium sangjuense</name>
    <dbReference type="NCBI Taxonomy" id="2518177"/>
    <lineage>
        <taxon>Bacteria</taxon>
        <taxon>Pseudomonadati</taxon>
        <taxon>Bacteroidota</taxon>
        <taxon>Flavobacteriia</taxon>
        <taxon>Flavobacteriales</taxon>
        <taxon>Flavobacteriaceae</taxon>
        <taxon>Flavobacterium</taxon>
    </lineage>
</organism>
<evidence type="ECO:0000313" key="1">
    <source>
        <dbReference type="EMBL" id="QBZ97340.1"/>
    </source>
</evidence>
<accession>A0A4P7PSX0</accession>
<keyword evidence="2" id="KW-1185">Reference proteome</keyword>
<sequence>MKSSNAIEILNNYFGLMLELNYHTPAEDYFDKMDNVSEFVNLHLNKIKLKQAKSKALYNKKRYEELKSEFEKLKKYGVEELKKLLGNKERLQLQPLFRKFEDLSESDEMEIIDDSDFINFISVLKDKLNDETK</sequence>
<dbReference type="KEGG" id="fsn:GS03_00828"/>
<proteinExistence type="predicted"/>
<dbReference type="Proteomes" id="UP000296862">
    <property type="component" value="Chromosome"/>
</dbReference>
<dbReference type="AlphaFoldDB" id="A0A4P7PSX0"/>
<dbReference type="RefSeq" id="WP_136151306.1">
    <property type="nucleotide sequence ID" value="NZ_CP038810.1"/>
</dbReference>
<reference evidence="1 2" key="1">
    <citation type="submission" date="2019-04" db="EMBL/GenBank/DDBJ databases">
        <title>Flavobacterium sp. GS03.</title>
        <authorList>
            <person name="Kim H."/>
        </authorList>
    </citation>
    <scope>NUCLEOTIDE SEQUENCE [LARGE SCALE GENOMIC DNA]</scope>
    <source>
        <strain evidence="1 2">GS03</strain>
    </source>
</reference>
<dbReference type="OrthoDB" id="1495156at2"/>